<feature type="region of interest" description="Disordered" evidence="1">
    <location>
        <begin position="745"/>
        <end position="874"/>
    </location>
</feature>
<feature type="compositionally biased region" description="Low complexity" evidence="1">
    <location>
        <begin position="745"/>
        <end position="762"/>
    </location>
</feature>
<organism evidence="3 4">
    <name type="scientific">Zhengella mangrovi</name>
    <dbReference type="NCBI Taxonomy" id="1982044"/>
    <lineage>
        <taxon>Bacteria</taxon>
        <taxon>Pseudomonadati</taxon>
        <taxon>Pseudomonadota</taxon>
        <taxon>Alphaproteobacteria</taxon>
        <taxon>Hyphomicrobiales</taxon>
        <taxon>Notoacmeibacteraceae</taxon>
        <taxon>Zhengella</taxon>
    </lineage>
</organism>
<dbReference type="InterPro" id="IPR036366">
    <property type="entry name" value="PGBDSf"/>
</dbReference>
<protein>
    <submittedName>
        <fullName evidence="3">Peptidoglycan-binding protein</fullName>
    </submittedName>
</protein>
<dbReference type="Pfam" id="PF08238">
    <property type="entry name" value="Sel1"/>
    <property type="match status" value="4"/>
</dbReference>
<feature type="compositionally biased region" description="Low complexity" evidence="1">
    <location>
        <begin position="21"/>
        <end position="35"/>
    </location>
</feature>
<dbReference type="PANTHER" id="PTHR11102">
    <property type="entry name" value="SEL-1-LIKE PROTEIN"/>
    <property type="match status" value="1"/>
</dbReference>
<dbReference type="InterPro" id="IPR050767">
    <property type="entry name" value="Sel1_AlgK"/>
</dbReference>
<dbReference type="InterPro" id="IPR011990">
    <property type="entry name" value="TPR-like_helical_dom_sf"/>
</dbReference>
<dbReference type="InterPro" id="IPR036365">
    <property type="entry name" value="PGBD-like_sf"/>
</dbReference>
<dbReference type="Gene3D" id="1.25.40.10">
    <property type="entry name" value="Tetratricopeptide repeat domain"/>
    <property type="match status" value="1"/>
</dbReference>
<evidence type="ECO:0000313" key="4">
    <source>
        <dbReference type="Proteomes" id="UP000221168"/>
    </source>
</evidence>
<feature type="region of interest" description="Disordered" evidence="1">
    <location>
        <begin position="1000"/>
        <end position="1072"/>
    </location>
</feature>
<gene>
    <name evidence="3" type="ORF">CSC94_19295</name>
</gene>
<dbReference type="SMART" id="SM00671">
    <property type="entry name" value="SEL1"/>
    <property type="match status" value="4"/>
</dbReference>
<dbReference type="SUPFAM" id="SSF81901">
    <property type="entry name" value="HCP-like"/>
    <property type="match status" value="1"/>
</dbReference>
<feature type="domain" description="Peptidoglycan binding-like" evidence="2">
    <location>
        <begin position="1295"/>
        <end position="1348"/>
    </location>
</feature>
<feature type="compositionally biased region" description="Basic and acidic residues" evidence="1">
    <location>
        <begin position="841"/>
        <end position="851"/>
    </location>
</feature>
<evidence type="ECO:0000313" key="3">
    <source>
        <dbReference type="EMBL" id="PHP65497.1"/>
    </source>
</evidence>
<dbReference type="EMBL" id="PDVP01000015">
    <property type="protein sequence ID" value="PHP65497.1"/>
    <property type="molecule type" value="Genomic_DNA"/>
</dbReference>
<accession>A0A2G1QIX4</accession>
<feature type="region of interest" description="Disordered" evidence="1">
    <location>
        <begin position="21"/>
        <end position="46"/>
    </location>
</feature>
<evidence type="ECO:0000259" key="2">
    <source>
        <dbReference type="Pfam" id="PF01471"/>
    </source>
</evidence>
<evidence type="ECO:0000256" key="1">
    <source>
        <dbReference type="SAM" id="MobiDB-lite"/>
    </source>
</evidence>
<feature type="compositionally biased region" description="Polar residues" evidence="1">
    <location>
        <begin position="1025"/>
        <end position="1040"/>
    </location>
</feature>
<dbReference type="Gene3D" id="1.10.101.10">
    <property type="entry name" value="PGBD-like superfamily/PGBD"/>
    <property type="match status" value="1"/>
</dbReference>
<feature type="compositionally biased region" description="Polar residues" evidence="1">
    <location>
        <begin position="1002"/>
        <end position="1014"/>
    </location>
</feature>
<dbReference type="InterPro" id="IPR002477">
    <property type="entry name" value="Peptidoglycan-bd-like"/>
</dbReference>
<name>A0A2G1QIX4_9HYPH</name>
<reference evidence="3 4" key="1">
    <citation type="submission" date="2017-10" db="EMBL/GenBank/DDBJ databases">
        <title>Sedimentibacterium mangrovi gen. nov., sp. nov., a novel member of family Phyllobacteriacea isolated from mangrove sediment.</title>
        <authorList>
            <person name="Liao H."/>
            <person name="Tian Y."/>
        </authorList>
    </citation>
    <scope>NUCLEOTIDE SEQUENCE [LARGE SCALE GENOMIC DNA]</scope>
    <source>
        <strain evidence="3 4">X9-2-2</strain>
    </source>
</reference>
<dbReference type="SUPFAM" id="SSF47090">
    <property type="entry name" value="PGBD-like"/>
    <property type="match status" value="1"/>
</dbReference>
<proteinExistence type="predicted"/>
<comment type="caution">
    <text evidence="3">The sequence shown here is derived from an EMBL/GenBank/DDBJ whole genome shotgun (WGS) entry which is preliminary data.</text>
</comment>
<feature type="compositionally biased region" description="Low complexity" evidence="1">
    <location>
        <begin position="792"/>
        <end position="814"/>
    </location>
</feature>
<keyword evidence="4" id="KW-1185">Reference proteome</keyword>
<dbReference type="Proteomes" id="UP000221168">
    <property type="component" value="Unassembled WGS sequence"/>
</dbReference>
<dbReference type="InterPro" id="IPR006597">
    <property type="entry name" value="Sel1-like"/>
</dbReference>
<dbReference type="Pfam" id="PF01471">
    <property type="entry name" value="PG_binding_1"/>
    <property type="match status" value="1"/>
</dbReference>
<dbReference type="PANTHER" id="PTHR11102:SF160">
    <property type="entry name" value="ERAD-ASSOCIATED E3 UBIQUITIN-PROTEIN LIGASE COMPONENT HRD3"/>
    <property type="match status" value="1"/>
</dbReference>
<sequence length="1352" mass="145894">MWAVGDPCHLFRVFMAHHPGASASQSNSSHSAVPAATAPGQTRQAPLSGADLQAGVSMNEKKSYLGTLNAGRERRSGAILDDITEKLDALERRISGERVARNQKPVQARHAELPSRDYRDERPMRGAGTANHDYRDQRQARGGSYCDLARDLDRARERSDEFGSISRISSDLQALREELRQEMGQGIRQEFETLRRQMASIYDDVRSGLSSRELAPELDRISQAVAALSERSGNRDVAALRHEVEDLRETVADLAREETLRTVSNRWDDFDRRWDRIANHIEGGAAASDRADALFGRLSERMEAIYDALEQVPSRGAMSSLEDKVRVLTEAVGQIADAQNRISPDLFRMVEDRLDEISRAIVASSVSAQPVQLDTEPLERIEARISSLANQINEVAARDSSELVAQINALSQRVDSLAQDRDLPSEDLERIAHQLGSITRILAETPPPPDMAVILDGIEQRINALGTTLENKTHDASRQSLSLFKDLEGRLSDLTHKIEAMPRGNGDTIAAAYSQDIEARFHDLTARLDESTRRQSKSEKALLNTLDERLRGFQKELETRQAPQIDTQAIAGIETRLAAISSHLDEASRAIAPEIDASMMETLESRLEEIAGRLYETSRSAREADRSLIENLENQVSDMARFMSNPGPALPELENLAPRLEEIERALAANHDTILQTAQRAAEDALRSAAKTSDAHHETIAGLAADLKALDSLARRTEERSSKTFEAIHETLLKIVDRLAALENPASQSRPAAPQAKAPVQKAAKRAVAEAPSLDMSEDFPEPELEREPARAEAAPAASVSPSQAAAAAAFAALADDEREEQPESDKRPSMLGGLTRALRGKKETTSREPDLDGAPILDDSMDDEPLAPGEGAPDLTAIMNKVRAERDGGQATDPDVAKADFIAAARRAAQAAAAEAEMLKGKATSGGAAKAKSGVGSVLQKNRKPLLMGVGAVLVLLAGLQVGKMVLFNGTDEAPVENTAAISEPAQTEDIQARQVMPTADDSNTAGMASDPSSMDLPADETTDSASTFDATGEQTASTAPDMAADETMATDQAAPEAMASTDTAPEATGASIDFGPADLREAVASGNAKAFFEVGNRYSEGRGIAASPEEATKWYKRSAEAGFAPGQYRYANMLEKGIGTDRDLEGAKTWYQMAAQQGNAGAMHNLAVLFATGVDGVVDNTSAVRWFLDAAEMGVKDSQFNLGILAAKGVGMKQDLIESYKWFAVAARNGDKDAAAKRDEVAKALRPEQLDKARAKADLWKPRTPDAEANTPSIPASWNAAQEQTASVDMTKAVRNIQLILNKNGFDAGTPDGIMGDKTKQAIKAFQTANGMAATGEVDNALISKLLEKK</sequence>